<keyword evidence="4" id="KW-1185">Reference proteome</keyword>
<evidence type="ECO:0000313" key="4">
    <source>
        <dbReference type="Proteomes" id="UP000306102"/>
    </source>
</evidence>
<dbReference type="Proteomes" id="UP000306102">
    <property type="component" value="Unassembled WGS sequence"/>
</dbReference>
<dbReference type="STRING" id="542762.A0A4S4F251"/>
<dbReference type="FunFam" id="3.80.10.10:FF:000451">
    <property type="entry name" value="EIN3-binding F-box protein 1"/>
    <property type="match status" value="1"/>
</dbReference>
<dbReference type="SMART" id="SM00367">
    <property type="entry name" value="LRR_CC"/>
    <property type="match status" value="14"/>
</dbReference>
<dbReference type="GO" id="GO:0019005">
    <property type="term" value="C:SCF ubiquitin ligase complex"/>
    <property type="evidence" value="ECO:0007669"/>
    <property type="project" value="TreeGrafter"/>
</dbReference>
<feature type="domain" description="F-box/LRR-repeat protein 15-like leucin rich repeat" evidence="2">
    <location>
        <begin position="170"/>
        <end position="423"/>
    </location>
</feature>
<dbReference type="InterPro" id="IPR001810">
    <property type="entry name" value="F-box_dom"/>
</dbReference>
<feature type="domain" description="F-box" evidence="1">
    <location>
        <begin position="68"/>
        <end position="101"/>
    </location>
</feature>
<dbReference type="InterPro" id="IPR032675">
    <property type="entry name" value="LRR_dom_sf"/>
</dbReference>
<accession>A0A4S4F251</accession>
<proteinExistence type="predicted"/>
<gene>
    <name evidence="3" type="ORF">TEA_003920</name>
</gene>
<protein>
    <submittedName>
        <fullName evidence="3">Uncharacterized protein</fullName>
    </submittedName>
</protein>
<evidence type="ECO:0000313" key="3">
    <source>
        <dbReference type="EMBL" id="THG23551.1"/>
    </source>
</evidence>
<sequence length="651" mass="69247">MLDFVVGFTGDDEFYSRESIYSLDSSLLCSISSHLDVYLPPSKRARISSPFASSGNMFEEERTPSIDVLPDECLFEIFRRLPGGQARSASACVSKRWLMLLSGIRNSEICKSKNAQSKVNESSNDVDMISGNEDLEIESDGHLTRCLEGKKATDIRLAAIAVGTSSRGGLGKLSIRGSNSTCRVTNDGLTAIAHGCPSLRALSLWNVPSIGDEGMFEIAKECHLLEKLDLCQCPSISNKGLIAIAENSPNLTALTIESCPRIGNDSLQAIGRCCPKLQSITIRDCPHVGDQGVASLLSSASSVLTKVKLQSLSFTDFSLAVIGHYGKAITSLVLSGLQNVSEKGFWVMGNARGLERLGSLTITSCRGTTDVSLEAIGKGCPNLKQMCLRKCCFVSDIGLVAFAKAAGSLENLQLEECNRLTQSGILSALSNCGSKLKSLALVKCMGIKDLASETPLLTPCESLCSLSIRSCPGFGDASLAVVGKLCPQLHHVDLSGLYGITDSGLLPLVESCEAGLVTVNLSGCLNLTDKVVSIMARLHSETLEVLNLDGCSKVTDASLVAIADNCLVLNDLDVSKCSITDSGIAALSHGDQLNLQIISLSGCSKVSNKSINFLRKLGENLVGLNLQHCNSISTTTVEQLMESLWKCDILS</sequence>
<reference evidence="3 4" key="1">
    <citation type="journal article" date="2018" name="Proc. Natl. Acad. Sci. U.S.A.">
        <title>Draft genome sequence of Camellia sinensis var. sinensis provides insights into the evolution of the tea genome and tea quality.</title>
        <authorList>
            <person name="Wei C."/>
            <person name="Yang H."/>
            <person name="Wang S."/>
            <person name="Zhao J."/>
            <person name="Liu C."/>
            <person name="Gao L."/>
            <person name="Xia E."/>
            <person name="Lu Y."/>
            <person name="Tai Y."/>
            <person name="She G."/>
            <person name="Sun J."/>
            <person name="Cao H."/>
            <person name="Tong W."/>
            <person name="Gao Q."/>
            <person name="Li Y."/>
            <person name="Deng W."/>
            <person name="Jiang X."/>
            <person name="Wang W."/>
            <person name="Chen Q."/>
            <person name="Zhang S."/>
            <person name="Li H."/>
            <person name="Wu J."/>
            <person name="Wang P."/>
            <person name="Li P."/>
            <person name="Shi C."/>
            <person name="Zheng F."/>
            <person name="Jian J."/>
            <person name="Huang B."/>
            <person name="Shan D."/>
            <person name="Shi M."/>
            <person name="Fang C."/>
            <person name="Yue Y."/>
            <person name="Li F."/>
            <person name="Li D."/>
            <person name="Wei S."/>
            <person name="Han B."/>
            <person name="Jiang C."/>
            <person name="Yin Y."/>
            <person name="Xia T."/>
            <person name="Zhang Z."/>
            <person name="Bennetzen J.L."/>
            <person name="Zhao S."/>
            <person name="Wan X."/>
        </authorList>
    </citation>
    <scope>NUCLEOTIDE SEQUENCE [LARGE SCALE GENOMIC DNA]</scope>
    <source>
        <strain evidence="4">cv. Shuchazao</strain>
        <tissue evidence="3">Leaf</tissue>
    </source>
</reference>
<dbReference type="GO" id="GO:0031146">
    <property type="term" value="P:SCF-dependent proteasomal ubiquitin-dependent protein catabolic process"/>
    <property type="evidence" value="ECO:0007669"/>
    <property type="project" value="TreeGrafter"/>
</dbReference>
<dbReference type="SUPFAM" id="SSF81383">
    <property type="entry name" value="F-box domain"/>
    <property type="match status" value="1"/>
</dbReference>
<dbReference type="InterPro" id="IPR006553">
    <property type="entry name" value="Leu-rich_rpt_Cys-con_subtyp"/>
</dbReference>
<dbReference type="Pfam" id="PF25372">
    <property type="entry name" value="DUF7885"/>
    <property type="match status" value="2"/>
</dbReference>
<dbReference type="InterPro" id="IPR057207">
    <property type="entry name" value="FBXL15_LRR"/>
</dbReference>
<dbReference type="EMBL" id="SDRB02000254">
    <property type="protein sequence ID" value="THG23551.1"/>
    <property type="molecule type" value="Genomic_DNA"/>
</dbReference>
<dbReference type="FunFam" id="3.80.10.10:FF:000473">
    <property type="entry name" value="EIN3-binding F-box protein 1"/>
    <property type="match status" value="1"/>
</dbReference>
<dbReference type="SUPFAM" id="SSF52047">
    <property type="entry name" value="RNI-like"/>
    <property type="match status" value="2"/>
</dbReference>
<dbReference type="Pfam" id="PF00646">
    <property type="entry name" value="F-box"/>
    <property type="match status" value="1"/>
</dbReference>
<organism evidence="3 4">
    <name type="scientific">Camellia sinensis var. sinensis</name>
    <name type="common">China tea</name>
    <dbReference type="NCBI Taxonomy" id="542762"/>
    <lineage>
        <taxon>Eukaryota</taxon>
        <taxon>Viridiplantae</taxon>
        <taxon>Streptophyta</taxon>
        <taxon>Embryophyta</taxon>
        <taxon>Tracheophyta</taxon>
        <taxon>Spermatophyta</taxon>
        <taxon>Magnoliopsida</taxon>
        <taxon>eudicotyledons</taxon>
        <taxon>Gunneridae</taxon>
        <taxon>Pentapetalae</taxon>
        <taxon>asterids</taxon>
        <taxon>Ericales</taxon>
        <taxon>Theaceae</taxon>
        <taxon>Camellia</taxon>
    </lineage>
</organism>
<comment type="caution">
    <text evidence="3">The sequence shown here is derived from an EMBL/GenBank/DDBJ whole genome shotgun (WGS) entry which is preliminary data.</text>
</comment>
<dbReference type="FunFam" id="3.80.10.10:FF:000214">
    <property type="entry name" value="EIN3-binding F-box protein 1"/>
    <property type="match status" value="1"/>
</dbReference>
<name>A0A4S4F251_CAMSN</name>
<dbReference type="PANTHER" id="PTHR13318:SF178">
    <property type="entry name" value="OS02G0200900 PROTEIN"/>
    <property type="match status" value="1"/>
</dbReference>
<dbReference type="AlphaFoldDB" id="A0A4S4F251"/>
<evidence type="ECO:0000259" key="2">
    <source>
        <dbReference type="Pfam" id="PF25372"/>
    </source>
</evidence>
<dbReference type="PANTHER" id="PTHR13318">
    <property type="entry name" value="PARTNER OF PAIRED, ISOFORM B-RELATED"/>
    <property type="match status" value="1"/>
</dbReference>
<feature type="domain" description="F-box/LRR-repeat protein 15-like leucin rich repeat" evidence="2">
    <location>
        <begin position="516"/>
        <end position="642"/>
    </location>
</feature>
<dbReference type="Gene3D" id="3.80.10.10">
    <property type="entry name" value="Ribonuclease Inhibitor"/>
    <property type="match status" value="4"/>
</dbReference>
<evidence type="ECO:0000259" key="1">
    <source>
        <dbReference type="Pfam" id="PF00646"/>
    </source>
</evidence>
<dbReference type="InterPro" id="IPR036047">
    <property type="entry name" value="F-box-like_dom_sf"/>
</dbReference>